<gene>
    <name evidence="1" type="ORF">OL497_30445</name>
</gene>
<proteinExistence type="predicted"/>
<evidence type="ECO:0008006" key="3">
    <source>
        <dbReference type="Google" id="ProtNLM"/>
    </source>
</evidence>
<dbReference type="Proteomes" id="UP001207742">
    <property type="component" value="Unassembled WGS sequence"/>
</dbReference>
<evidence type="ECO:0000313" key="1">
    <source>
        <dbReference type="EMBL" id="MCW3488254.1"/>
    </source>
</evidence>
<evidence type="ECO:0000313" key="2">
    <source>
        <dbReference type="Proteomes" id="UP001207742"/>
    </source>
</evidence>
<dbReference type="EMBL" id="JAPDNS010000002">
    <property type="protein sequence ID" value="MCW3488254.1"/>
    <property type="molecule type" value="Genomic_DNA"/>
</dbReference>
<organism evidence="1 2">
    <name type="scientific">Chitinophaga nivalis</name>
    <dbReference type="NCBI Taxonomy" id="2991709"/>
    <lineage>
        <taxon>Bacteria</taxon>
        <taxon>Pseudomonadati</taxon>
        <taxon>Bacteroidota</taxon>
        <taxon>Chitinophagia</taxon>
        <taxon>Chitinophagales</taxon>
        <taxon>Chitinophagaceae</taxon>
        <taxon>Chitinophaga</taxon>
    </lineage>
</organism>
<protein>
    <recommendedName>
        <fullName evidence="3">Bacteriocin</fullName>
    </recommendedName>
</protein>
<keyword evidence="2" id="KW-1185">Reference proteome</keyword>
<dbReference type="RefSeq" id="WP_264735058.1">
    <property type="nucleotide sequence ID" value="NZ_JAPDNR010000001.1"/>
</dbReference>
<reference evidence="1 2" key="1">
    <citation type="submission" date="2022-10" db="EMBL/GenBank/DDBJ databases">
        <title>Chitinophaga nivalis PC15 sp. nov., isolated from Pyeongchang county, South Korea.</title>
        <authorList>
            <person name="Trinh H.N."/>
        </authorList>
    </citation>
    <scope>NUCLEOTIDE SEQUENCE [LARGE SCALE GENOMIC DNA]</scope>
    <source>
        <strain evidence="1 2">PC14</strain>
    </source>
</reference>
<comment type="caution">
    <text evidence="1">The sequence shown here is derived from an EMBL/GenBank/DDBJ whole genome shotgun (WGS) entry which is preliminary data.</text>
</comment>
<name>A0ABT3IWA4_9BACT</name>
<accession>A0ABT3IWA4</accession>
<sequence>MKKLEFNGLQLLTIEQQMNVTGGGFLDVIIDKAKNATDGLVDVVDTSEHTLSHDLGNVVKDFSRWGRNTTTGLL</sequence>